<evidence type="ECO:0000313" key="1">
    <source>
        <dbReference type="EMBL" id="KAH3719474.1"/>
    </source>
</evidence>
<dbReference type="Proteomes" id="UP000828390">
    <property type="component" value="Unassembled WGS sequence"/>
</dbReference>
<sequence>MKTLKEVVPQDGVLYPALFLFFMNNIHKSWKPSLALNLWKKGHQTPNLSR</sequence>
<organism evidence="1 2">
    <name type="scientific">Dreissena polymorpha</name>
    <name type="common">Zebra mussel</name>
    <name type="synonym">Mytilus polymorpha</name>
    <dbReference type="NCBI Taxonomy" id="45954"/>
    <lineage>
        <taxon>Eukaryota</taxon>
        <taxon>Metazoa</taxon>
        <taxon>Spiralia</taxon>
        <taxon>Lophotrochozoa</taxon>
        <taxon>Mollusca</taxon>
        <taxon>Bivalvia</taxon>
        <taxon>Autobranchia</taxon>
        <taxon>Heteroconchia</taxon>
        <taxon>Euheterodonta</taxon>
        <taxon>Imparidentia</taxon>
        <taxon>Neoheterodontei</taxon>
        <taxon>Myida</taxon>
        <taxon>Dreissenoidea</taxon>
        <taxon>Dreissenidae</taxon>
        <taxon>Dreissena</taxon>
    </lineage>
</organism>
<reference evidence="1" key="1">
    <citation type="journal article" date="2019" name="bioRxiv">
        <title>The Genome of the Zebra Mussel, Dreissena polymorpha: A Resource for Invasive Species Research.</title>
        <authorList>
            <person name="McCartney M.A."/>
            <person name="Auch B."/>
            <person name="Kono T."/>
            <person name="Mallez S."/>
            <person name="Zhang Y."/>
            <person name="Obille A."/>
            <person name="Becker A."/>
            <person name="Abrahante J.E."/>
            <person name="Garbe J."/>
            <person name="Badalamenti J.P."/>
            <person name="Herman A."/>
            <person name="Mangelson H."/>
            <person name="Liachko I."/>
            <person name="Sullivan S."/>
            <person name="Sone E.D."/>
            <person name="Koren S."/>
            <person name="Silverstein K.A.T."/>
            <person name="Beckman K.B."/>
            <person name="Gohl D.M."/>
        </authorList>
    </citation>
    <scope>NUCLEOTIDE SEQUENCE</scope>
    <source>
        <strain evidence="1">Duluth1</strain>
        <tissue evidence="1">Whole animal</tissue>
    </source>
</reference>
<dbReference type="EMBL" id="JAIWYP010000013">
    <property type="protein sequence ID" value="KAH3719474.1"/>
    <property type="molecule type" value="Genomic_DNA"/>
</dbReference>
<comment type="caution">
    <text evidence="1">The sequence shown here is derived from an EMBL/GenBank/DDBJ whole genome shotgun (WGS) entry which is preliminary data.</text>
</comment>
<reference evidence="1" key="2">
    <citation type="submission" date="2020-11" db="EMBL/GenBank/DDBJ databases">
        <authorList>
            <person name="McCartney M.A."/>
            <person name="Auch B."/>
            <person name="Kono T."/>
            <person name="Mallez S."/>
            <person name="Becker A."/>
            <person name="Gohl D.M."/>
            <person name="Silverstein K.A.T."/>
            <person name="Koren S."/>
            <person name="Bechman K.B."/>
            <person name="Herman A."/>
            <person name="Abrahante J.E."/>
            <person name="Garbe J."/>
        </authorList>
    </citation>
    <scope>NUCLEOTIDE SEQUENCE</scope>
    <source>
        <strain evidence="1">Duluth1</strain>
        <tissue evidence="1">Whole animal</tissue>
    </source>
</reference>
<dbReference type="AlphaFoldDB" id="A0A9D4C9N4"/>
<name>A0A9D4C9N4_DREPO</name>
<evidence type="ECO:0000313" key="2">
    <source>
        <dbReference type="Proteomes" id="UP000828390"/>
    </source>
</evidence>
<protein>
    <submittedName>
        <fullName evidence="1">Uncharacterized protein</fullName>
    </submittedName>
</protein>
<keyword evidence="2" id="KW-1185">Reference proteome</keyword>
<accession>A0A9D4C9N4</accession>
<gene>
    <name evidence="1" type="ORF">DPMN_062311</name>
</gene>
<proteinExistence type="predicted"/>